<evidence type="ECO:0000313" key="3">
    <source>
        <dbReference type="Proteomes" id="UP001067235"/>
    </source>
</evidence>
<dbReference type="InterPro" id="IPR002669">
    <property type="entry name" value="UreD"/>
</dbReference>
<evidence type="ECO:0000256" key="1">
    <source>
        <dbReference type="ARBA" id="ARBA00023186"/>
    </source>
</evidence>
<accession>A0ABT4MV60</accession>
<organism evidence="2 3">
    <name type="scientific">Gordonia rubripertincta</name>
    <name type="common">Rhodococcus corallinus</name>
    <dbReference type="NCBI Taxonomy" id="36822"/>
    <lineage>
        <taxon>Bacteria</taxon>
        <taxon>Bacillati</taxon>
        <taxon>Actinomycetota</taxon>
        <taxon>Actinomycetes</taxon>
        <taxon>Mycobacteriales</taxon>
        <taxon>Gordoniaceae</taxon>
        <taxon>Gordonia</taxon>
    </lineage>
</organism>
<name>A0ABT4MV60_GORRU</name>
<comment type="caution">
    <text evidence="2">The sequence shown here is derived from an EMBL/GenBank/DDBJ whole genome shotgun (WGS) entry which is preliminary data.</text>
</comment>
<sequence>MHTELHVRAVKGRSPRIRASGGIAVRQTGVDTLHMISSAATPLGGDLIEINVEVGPGACLNLHSVAAAMALPGPHEPRSELRWHIAVADGARLVIDPQPTIVAAHAVHHSETAIDVAESGAVRMAERVQIGRSSEDLGRWTGRVRADVGGTPAVRHQVSIGRPEHDELGAPAVLFSEFRYPDERPDAVHPDAVGARLGLAAGGSLTTVLARTLNDAERWAGDLDG</sequence>
<evidence type="ECO:0000313" key="2">
    <source>
        <dbReference type="EMBL" id="MCZ4550887.1"/>
    </source>
</evidence>
<keyword evidence="1" id="KW-0143">Chaperone</keyword>
<gene>
    <name evidence="2" type="ORF">O4213_12910</name>
</gene>
<dbReference type="Proteomes" id="UP001067235">
    <property type="component" value="Unassembled WGS sequence"/>
</dbReference>
<protein>
    <submittedName>
        <fullName evidence="2">Urease accessory protein UreD</fullName>
    </submittedName>
</protein>
<proteinExistence type="predicted"/>
<dbReference type="Pfam" id="PF01774">
    <property type="entry name" value="UreD"/>
    <property type="match status" value="1"/>
</dbReference>
<reference evidence="2" key="1">
    <citation type="submission" date="2022-12" db="EMBL/GenBank/DDBJ databases">
        <authorList>
            <person name="Krivoruchko A.V."/>
            <person name="Elkin A."/>
        </authorList>
    </citation>
    <scope>NUCLEOTIDE SEQUENCE</scope>
    <source>
        <strain evidence="2">IEGM 1388</strain>
    </source>
</reference>
<dbReference type="RefSeq" id="WP_301571476.1">
    <property type="nucleotide sequence ID" value="NZ_JAPWIE010000003.1"/>
</dbReference>
<keyword evidence="3" id="KW-1185">Reference proteome</keyword>
<dbReference type="EMBL" id="JAPWIE010000003">
    <property type="protein sequence ID" value="MCZ4550887.1"/>
    <property type="molecule type" value="Genomic_DNA"/>
</dbReference>